<comment type="subcellular location">
    <subcellularLocation>
        <location evidence="1">Cell membrane</location>
        <topology evidence="1">Multi-pass membrane protein</topology>
    </subcellularLocation>
</comment>
<feature type="transmembrane region" description="Helical" evidence="6">
    <location>
        <begin position="202"/>
        <end position="218"/>
    </location>
</feature>
<dbReference type="EMBL" id="JNBY01000068">
    <property type="protein sequence ID" value="KDN86622.1"/>
    <property type="molecule type" value="Genomic_DNA"/>
</dbReference>
<dbReference type="InterPro" id="IPR036259">
    <property type="entry name" value="MFS_trans_sf"/>
</dbReference>
<evidence type="ECO:0000256" key="5">
    <source>
        <dbReference type="SAM" id="MobiDB-lite"/>
    </source>
</evidence>
<feature type="transmembrane region" description="Helical" evidence="6">
    <location>
        <begin position="427"/>
        <end position="446"/>
    </location>
</feature>
<feature type="transmembrane region" description="Helical" evidence="6">
    <location>
        <begin position="138"/>
        <end position="158"/>
    </location>
</feature>
<dbReference type="PANTHER" id="PTHR23514">
    <property type="entry name" value="BYPASS OF STOP CODON PROTEIN 6"/>
    <property type="match status" value="1"/>
</dbReference>
<evidence type="ECO:0000313" key="8">
    <source>
        <dbReference type="EMBL" id="KDN86622.1"/>
    </source>
</evidence>
<feature type="transmembrane region" description="Helical" evidence="6">
    <location>
        <begin position="403"/>
        <end position="421"/>
    </location>
</feature>
<dbReference type="PANTHER" id="PTHR23514:SF13">
    <property type="entry name" value="INNER MEMBRANE PROTEIN YBJJ"/>
    <property type="match status" value="1"/>
</dbReference>
<reference evidence="8 9" key="1">
    <citation type="submission" date="2014-05" db="EMBL/GenBank/DDBJ databases">
        <title>Draft Genome Sequence of Kitasatospora cheerisanensis KCTC 2395.</title>
        <authorList>
            <person name="Nam D.H."/>
        </authorList>
    </citation>
    <scope>NUCLEOTIDE SEQUENCE [LARGE SCALE GENOMIC DNA]</scope>
    <source>
        <strain evidence="8 9">KCTC 2395</strain>
    </source>
</reference>
<feature type="region of interest" description="Disordered" evidence="5">
    <location>
        <begin position="41"/>
        <end position="96"/>
    </location>
</feature>
<feature type="transmembrane region" description="Helical" evidence="6">
    <location>
        <begin position="333"/>
        <end position="350"/>
    </location>
</feature>
<evidence type="ECO:0000256" key="4">
    <source>
        <dbReference type="ARBA" id="ARBA00023136"/>
    </source>
</evidence>
<dbReference type="CDD" id="cd17393">
    <property type="entry name" value="MFS_MosC_like"/>
    <property type="match status" value="1"/>
</dbReference>
<sequence length="512" mass="50214">MQLGGEHGGAGVGEGEAVRGAAAAAAGRAGVDADQAERLQFAGDGAGGGAGDVEGAGERGAGGARPVWIRRSAGPSRARPRSGRCGAGCSRRGSDSGLKVCAALPYSDFVPLLNKTEARLPSSTAPSGRSSSWSAARLALTAFFAVDGFLFASWVVRIPDVRAQVAASHSALGLALLCISAGAVATMALVGRLCLRFGSRRVTVAAVGVLSLAVALPAHTRSVLGLGAVLLLFGAGYGAANVAMNSAAVDLVAELRRPVMPSFHAGYSLGGLLGAAAGGLLAARIDAAWALALAAALGLTVTLTAGAALLRAPAARPRTADPAAEKARSGRSAGLLVVLLGLVALCTAYGEGALADWATLHLTDDVHASAAVAAAGYAAFAFAMTAGRLSGTWLSERLGQTRLMLFGGLAACAGMTTAALAPSVPAALAGFVLVGLGLANVFPLAIARAGAAGGPQGVATASTLGYAGMLIGPPVIGFLADALSLPAALLTVAATSALAGLLAVTVGRHRAA</sequence>
<feature type="transmembrane region" description="Helical" evidence="6">
    <location>
        <begin position="458"/>
        <end position="479"/>
    </location>
</feature>
<feature type="transmembrane region" description="Helical" evidence="6">
    <location>
        <begin position="224"/>
        <end position="244"/>
    </location>
</feature>
<dbReference type="eggNOG" id="COG0477">
    <property type="taxonomic scope" value="Bacteria"/>
</dbReference>
<evidence type="ECO:0000256" key="3">
    <source>
        <dbReference type="ARBA" id="ARBA00022989"/>
    </source>
</evidence>
<comment type="caution">
    <text evidence="8">The sequence shown here is derived from an EMBL/GenBank/DDBJ whole genome shotgun (WGS) entry which is preliminary data.</text>
</comment>
<feature type="transmembrane region" description="Helical" evidence="6">
    <location>
        <begin position="370"/>
        <end position="391"/>
    </location>
</feature>
<organism evidence="8 9">
    <name type="scientific">Kitasatospora cheerisanensis KCTC 2395</name>
    <dbReference type="NCBI Taxonomy" id="1348663"/>
    <lineage>
        <taxon>Bacteria</taxon>
        <taxon>Bacillati</taxon>
        <taxon>Actinomycetota</taxon>
        <taxon>Actinomycetes</taxon>
        <taxon>Kitasatosporales</taxon>
        <taxon>Streptomycetaceae</taxon>
        <taxon>Kitasatospora</taxon>
    </lineage>
</organism>
<name>A0A066YZH3_9ACTN</name>
<feature type="compositionally biased region" description="Low complexity" evidence="5">
    <location>
        <begin position="70"/>
        <end position="96"/>
    </location>
</feature>
<keyword evidence="4 6" id="KW-0472">Membrane</keyword>
<evidence type="ECO:0000259" key="7">
    <source>
        <dbReference type="PROSITE" id="PS50850"/>
    </source>
</evidence>
<evidence type="ECO:0000256" key="2">
    <source>
        <dbReference type="ARBA" id="ARBA00022692"/>
    </source>
</evidence>
<dbReference type="AlphaFoldDB" id="A0A066YZH3"/>
<feature type="transmembrane region" description="Helical" evidence="6">
    <location>
        <begin position="170"/>
        <end position="190"/>
    </location>
</feature>
<dbReference type="PROSITE" id="PS50850">
    <property type="entry name" value="MFS"/>
    <property type="match status" value="1"/>
</dbReference>
<gene>
    <name evidence="8" type="ORF">KCH_17180</name>
</gene>
<feature type="domain" description="Major facilitator superfamily (MFS) profile" evidence="7">
    <location>
        <begin position="136"/>
        <end position="511"/>
    </location>
</feature>
<protein>
    <submittedName>
        <fullName evidence="8">Transporter</fullName>
    </submittedName>
</protein>
<dbReference type="InterPro" id="IPR011701">
    <property type="entry name" value="MFS"/>
</dbReference>
<keyword evidence="3 6" id="KW-1133">Transmembrane helix</keyword>
<dbReference type="Gene3D" id="1.20.1250.20">
    <property type="entry name" value="MFS general substrate transporter like domains"/>
    <property type="match status" value="2"/>
</dbReference>
<accession>A0A066YZH3</accession>
<feature type="transmembrane region" description="Helical" evidence="6">
    <location>
        <begin position="265"/>
        <end position="283"/>
    </location>
</feature>
<dbReference type="Pfam" id="PF07690">
    <property type="entry name" value="MFS_1"/>
    <property type="match status" value="2"/>
</dbReference>
<dbReference type="Proteomes" id="UP000027178">
    <property type="component" value="Unassembled WGS sequence"/>
</dbReference>
<dbReference type="GO" id="GO:0005886">
    <property type="term" value="C:plasma membrane"/>
    <property type="evidence" value="ECO:0007669"/>
    <property type="project" value="UniProtKB-SubCell"/>
</dbReference>
<feature type="transmembrane region" description="Helical" evidence="6">
    <location>
        <begin position="485"/>
        <end position="506"/>
    </location>
</feature>
<feature type="transmembrane region" description="Helical" evidence="6">
    <location>
        <begin position="289"/>
        <end position="312"/>
    </location>
</feature>
<keyword evidence="2 6" id="KW-0812">Transmembrane</keyword>
<keyword evidence="9" id="KW-1185">Reference proteome</keyword>
<evidence type="ECO:0000313" key="9">
    <source>
        <dbReference type="Proteomes" id="UP000027178"/>
    </source>
</evidence>
<evidence type="ECO:0000256" key="6">
    <source>
        <dbReference type="SAM" id="Phobius"/>
    </source>
</evidence>
<evidence type="ECO:0000256" key="1">
    <source>
        <dbReference type="ARBA" id="ARBA00004651"/>
    </source>
</evidence>
<dbReference type="InterPro" id="IPR051788">
    <property type="entry name" value="MFS_Transporter"/>
</dbReference>
<dbReference type="GO" id="GO:0022857">
    <property type="term" value="F:transmembrane transporter activity"/>
    <property type="evidence" value="ECO:0007669"/>
    <property type="project" value="InterPro"/>
</dbReference>
<dbReference type="SUPFAM" id="SSF103473">
    <property type="entry name" value="MFS general substrate transporter"/>
    <property type="match status" value="1"/>
</dbReference>
<dbReference type="PATRIC" id="fig|1348663.4.peg.1653"/>
<dbReference type="HOGENOM" id="CLU_035309_1_0_11"/>
<dbReference type="InterPro" id="IPR020846">
    <property type="entry name" value="MFS_dom"/>
</dbReference>
<proteinExistence type="predicted"/>
<feature type="compositionally biased region" description="Gly residues" evidence="5">
    <location>
        <begin position="44"/>
        <end position="63"/>
    </location>
</feature>